<gene>
    <name evidence="21" type="ORF">JJB11_24700</name>
</gene>
<evidence type="ECO:0000256" key="12">
    <source>
        <dbReference type="ARBA" id="ARBA00023136"/>
    </source>
</evidence>
<dbReference type="SUPFAM" id="SSF47384">
    <property type="entry name" value="Homodimeric domain of signal transducing histidine kinase"/>
    <property type="match status" value="1"/>
</dbReference>
<evidence type="ECO:0000256" key="6">
    <source>
        <dbReference type="ARBA" id="ARBA00022679"/>
    </source>
</evidence>
<comment type="caution">
    <text evidence="21">The sequence shown here is derived from an EMBL/GenBank/DDBJ whole genome shotgun (WGS) entry which is preliminary data.</text>
</comment>
<evidence type="ECO:0000256" key="14">
    <source>
        <dbReference type="PROSITE-ProRule" id="PRU00169"/>
    </source>
</evidence>
<keyword evidence="12 16" id="KW-0472">Membrane</keyword>
<dbReference type="InterPro" id="IPR036890">
    <property type="entry name" value="HATPase_C_sf"/>
</dbReference>
<dbReference type="SUPFAM" id="SSF47226">
    <property type="entry name" value="Histidine-containing phosphotransfer domain, HPT domain"/>
    <property type="match status" value="1"/>
</dbReference>
<feature type="transmembrane region" description="Helical" evidence="16">
    <location>
        <begin position="315"/>
        <end position="337"/>
    </location>
</feature>
<keyword evidence="6" id="KW-0808">Transferase</keyword>
<keyword evidence="8" id="KW-0418">Kinase</keyword>
<dbReference type="InterPro" id="IPR003594">
    <property type="entry name" value="HATPase_dom"/>
</dbReference>
<dbReference type="Gene3D" id="1.10.287.130">
    <property type="match status" value="1"/>
</dbReference>
<dbReference type="InterPro" id="IPR001789">
    <property type="entry name" value="Sig_transdc_resp-reg_receiver"/>
</dbReference>
<feature type="transmembrane region" description="Helical" evidence="16">
    <location>
        <begin position="290"/>
        <end position="309"/>
    </location>
</feature>
<dbReference type="InterPro" id="IPR008979">
    <property type="entry name" value="Galactose-bd-like_sf"/>
</dbReference>
<evidence type="ECO:0000256" key="5">
    <source>
        <dbReference type="ARBA" id="ARBA00022519"/>
    </source>
</evidence>
<dbReference type="PROSITE" id="PS50894">
    <property type="entry name" value="HPT"/>
    <property type="match status" value="1"/>
</dbReference>
<feature type="chain" id="PRO_5037412536" description="histidine kinase" evidence="17">
    <location>
        <begin position="24"/>
        <end position="903"/>
    </location>
</feature>
<evidence type="ECO:0000256" key="9">
    <source>
        <dbReference type="ARBA" id="ARBA00022840"/>
    </source>
</evidence>
<evidence type="ECO:0000256" key="4">
    <source>
        <dbReference type="ARBA" id="ARBA00022475"/>
    </source>
</evidence>
<feature type="transmembrane region" description="Helical" evidence="16">
    <location>
        <begin position="349"/>
        <end position="368"/>
    </location>
</feature>
<evidence type="ECO:0000259" key="20">
    <source>
        <dbReference type="PROSITE" id="PS50894"/>
    </source>
</evidence>
<feature type="modified residue" description="4-aspartylphosphate" evidence="14">
    <location>
        <position position="709"/>
    </location>
</feature>
<proteinExistence type="predicted"/>
<evidence type="ECO:0000256" key="15">
    <source>
        <dbReference type="SAM" id="Coils"/>
    </source>
</evidence>
<dbReference type="PROSITE" id="PS50110">
    <property type="entry name" value="RESPONSE_REGULATORY"/>
    <property type="match status" value="1"/>
</dbReference>
<feature type="domain" description="HPt" evidence="20">
    <location>
        <begin position="812"/>
        <end position="903"/>
    </location>
</feature>
<dbReference type="InterPro" id="IPR036641">
    <property type="entry name" value="HPT_dom_sf"/>
</dbReference>
<evidence type="ECO:0000256" key="7">
    <source>
        <dbReference type="ARBA" id="ARBA00022692"/>
    </source>
</evidence>
<keyword evidence="14" id="KW-0597">Phosphoprotein</keyword>
<keyword evidence="9" id="KW-0547">Nucleotide-binding</keyword>
<dbReference type="InterPro" id="IPR011006">
    <property type="entry name" value="CheY-like_superfamily"/>
</dbReference>
<feature type="transmembrane region" description="Helical" evidence="16">
    <location>
        <begin position="263"/>
        <end position="283"/>
    </location>
</feature>
<dbReference type="SMART" id="SM00388">
    <property type="entry name" value="HisKA"/>
    <property type="match status" value="1"/>
</dbReference>
<dbReference type="SMART" id="SM00387">
    <property type="entry name" value="HATPase_c"/>
    <property type="match status" value="1"/>
</dbReference>
<evidence type="ECO:0000256" key="10">
    <source>
        <dbReference type="ARBA" id="ARBA00022989"/>
    </source>
</evidence>
<evidence type="ECO:0000256" key="1">
    <source>
        <dbReference type="ARBA" id="ARBA00000085"/>
    </source>
</evidence>
<evidence type="ECO:0000256" key="11">
    <source>
        <dbReference type="ARBA" id="ARBA00023012"/>
    </source>
</evidence>
<dbReference type="Pfam" id="PF07695">
    <property type="entry name" value="7TMR-DISM_7TM"/>
    <property type="match status" value="1"/>
</dbReference>
<evidence type="ECO:0000259" key="18">
    <source>
        <dbReference type="PROSITE" id="PS50109"/>
    </source>
</evidence>
<feature type="modified residue" description="Phosphohistidine" evidence="13">
    <location>
        <position position="851"/>
    </location>
</feature>
<dbReference type="AlphaFoldDB" id="A0A934TXY8"/>
<evidence type="ECO:0000256" key="16">
    <source>
        <dbReference type="SAM" id="Phobius"/>
    </source>
</evidence>
<dbReference type="CDD" id="cd17546">
    <property type="entry name" value="REC_hyHK_CKI1_RcsC-like"/>
    <property type="match status" value="1"/>
</dbReference>
<evidence type="ECO:0000256" key="13">
    <source>
        <dbReference type="PROSITE-ProRule" id="PRU00110"/>
    </source>
</evidence>
<dbReference type="InterPro" id="IPR011623">
    <property type="entry name" value="7TMR_DISM_rcpt_extracell_dom1"/>
</dbReference>
<dbReference type="EMBL" id="JAEPWM010000017">
    <property type="protein sequence ID" value="MBK6009311.1"/>
    <property type="molecule type" value="Genomic_DNA"/>
</dbReference>
<dbReference type="InterPro" id="IPR008207">
    <property type="entry name" value="Sig_transdc_His_kin_Hpt_dom"/>
</dbReference>
<dbReference type="EC" id="2.7.13.3" evidence="3"/>
<dbReference type="Gene3D" id="3.30.565.10">
    <property type="entry name" value="Histidine kinase-like ATPase, C-terminal domain"/>
    <property type="match status" value="1"/>
</dbReference>
<keyword evidence="5" id="KW-0997">Cell inner membrane</keyword>
<comment type="catalytic activity">
    <reaction evidence="1">
        <text>ATP + protein L-histidine = ADP + protein N-phospho-L-histidine.</text>
        <dbReference type="EC" id="2.7.13.3"/>
    </reaction>
</comment>
<feature type="transmembrane region" description="Helical" evidence="16">
    <location>
        <begin position="224"/>
        <end position="243"/>
    </location>
</feature>
<dbReference type="GO" id="GO:0005886">
    <property type="term" value="C:plasma membrane"/>
    <property type="evidence" value="ECO:0007669"/>
    <property type="project" value="UniProtKB-SubCell"/>
</dbReference>
<dbReference type="RefSeq" id="WP_201177809.1">
    <property type="nucleotide sequence ID" value="NZ_JAEPWM010000017.1"/>
</dbReference>
<dbReference type="InterPro" id="IPR005467">
    <property type="entry name" value="His_kinase_dom"/>
</dbReference>
<dbReference type="Proteomes" id="UP000630528">
    <property type="component" value="Unassembled WGS sequence"/>
</dbReference>
<dbReference type="GO" id="GO:0009927">
    <property type="term" value="F:histidine phosphotransfer kinase activity"/>
    <property type="evidence" value="ECO:0007669"/>
    <property type="project" value="TreeGrafter"/>
</dbReference>
<dbReference type="SUPFAM" id="SSF49785">
    <property type="entry name" value="Galactose-binding domain-like"/>
    <property type="match status" value="1"/>
</dbReference>
<dbReference type="Pfam" id="PF01627">
    <property type="entry name" value="Hpt"/>
    <property type="match status" value="1"/>
</dbReference>
<comment type="subcellular location">
    <subcellularLocation>
        <location evidence="2">Cell inner membrane</location>
        <topology evidence="2">Multi-pass membrane protein</topology>
    </subcellularLocation>
</comment>
<dbReference type="SMART" id="SM00448">
    <property type="entry name" value="REC"/>
    <property type="match status" value="1"/>
</dbReference>
<dbReference type="CDD" id="cd00082">
    <property type="entry name" value="HisKA"/>
    <property type="match status" value="1"/>
</dbReference>
<reference evidence="21" key="2">
    <citation type="submission" date="2021-01" db="EMBL/GenBank/DDBJ databases">
        <authorList>
            <person name="Kang M."/>
        </authorList>
    </citation>
    <scope>NUCLEOTIDE SEQUENCE</scope>
    <source>
        <strain evidence="21">KACC 17527</strain>
    </source>
</reference>
<dbReference type="Pfam" id="PF00072">
    <property type="entry name" value="Response_reg"/>
    <property type="match status" value="1"/>
</dbReference>
<dbReference type="PANTHER" id="PTHR43047:SF72">
    <property type="entry name" value="OSMOSENSING HISTIDINE PROTEIN KINASE SLN1"/>
    <property type="match status" value="1"/>
</dbReference>
<evidence type="ECO:0000256" key="17">
    <source>
        <dbReference type="SAM" id="SignalP"/>
    </source>
</evidence>
<dbReference type="InterPro" id="IPR036097">
    <property type="entry name" value="HisK_dim/P_sf"/>
</dbReference>
<keyword evidence="22" id="KW-1185">Reference proteome</keyword>
<keyword evidence="7 16" id="KW-0812">Transmembrane</keyword>
<organism evidence="21 22">
    <name type="scientific">Ramlibacter ginsenosidimutans</name>
    <dbReference type="NCBI Taxonomy" id="502333"/>
    <lineage>
        <taxon>Bacteria</taxon>
        <taxon>Pseudomonadati</taxon>
        <taxon>Pseudomonadota</taxon>
        <taxon>Betaproteobacteria</taxon>
        <taxon>Burkholderiales</taxon>
        <taxon>Comamonadaceae</taxon>
        <taxon>Ramlibacter</taxon>
    </lineage>
</organism>
<evidence type="ECO:0000313" key="21">
    <source>
        <dbReference type="EMBL" id="MBK6009311.1"/>
    </source>
</evidence>
<evidence type="ECO:0000259" key="19">
    <source>
        <dbReference type="PROSITE" id="PS50110"/>
    </source>
</evidence>
<keyword evidence="11" id="KW-0902">Two-component regulatory system</keyword>
<dbReference type="PROSITE" id="PS50109">
    <property type="entry name" value="HIS_KIN"/>
    <property type="match status" value="1"/>
</dbReference>
<feature type="transmembrane region" description="Helical" evidence="16">
    <location>
        <begin position="195"/>
        <end position="217"/>
    </location>
</feature>
<keyword evidence="10 16" id="KW-1133">Transmembrane helix</keyword>
<protein>
    <recommendedName>
        <fullName evidence="3">histidine kinase</fullName>
        <ecNumber evidence="3">2.7.13.3</ecNumber>
    </recommendedName>
</protein>
<keyword evidence="17" id="KW-0732">Signal</keyword>
<feature type="domain" description="Histidine kinase" evidence="18">
    <location>
        <begin position="423"/>
        <end position="633"/>
    </location>
</feature>
<feature type="coiled-coil region" evidence="15">
    <location>
        <begin position="874"/>
        <end position="901"/>
    </location>
</feature>
<dbReference type="SUPFAM" id="SSF55874">
    <property type="entry name" value="ATPase domain of HSP90 chaperone/DNA topoisomerase II/histidine kinase"/>
    <property type="match status" value="1"/>
</dbReference>
<keyword evidence="9" id="KW-0067">ATP-binding</keyword>
<accession>A0A934TXY8</accession>
<dbReference type="GO" id="GO:0000155">
    <property type="term" value="F:phosphorelay sensor kinase activity"/>
    <property type="evidence" value="ECO:0007669"/>
    <property type="project" value="InterPro"/>
</dbReference>
<dbReference type="Gene3D" id="2.60.120.260">
    <property type="entry name" value="Galactose-binding domain-like"/>
    <property type="match status" value="1"/>
</dbReference>
<dbReference type="Gene3D" id="3.40.50.2300">
    <property type="match status" value="1"/>
</dbReference>
<dbReference type="Gene3D" id="1.20.120.160">
    <property type="entry name" value="HPT domain"/>
    <property type="match status" value="1"/>
</dbReference>
<reference evidence="21" key="1">
    <citation type="journal article" date="2012" name="J. Microbiol. Biotechnol.">
        <title>Ramlibacter ginsenosidimutans sp. nov., with ginsenoside-converting activity.</title>
        <authorList>
            <person name="Wang L."/>
            <person name="An D.S."/>
            <person name="Kim S.G."/>
            <person name="Jin F.X."/>
            <person name="Kim S.C."/>
            <person name="Lee S.T."/>
            <person name="Im W.T."/>
        </authorList>
    </citation>
    <scope>NUCLEOTIDE SEQUENCE</scope>
    <source>
        <strain evidence="21">KACC 17527</strain>
    </source>
</reference>
<sequence length="903" mass="98320">MTGRCLLALLATLCGLLAAPAGAAEAAPLARAGRLELPTLPAEAVPLRGEWGFAWHQFVDPSWQSLPAQAVATVPSHWNELTADGKPRGENGWGSYVLQVDCPRGQSLAVEAMGERTTSRLFINGTLVAQHGTPAPDAAHNQAAIYNRVPITPEFACPLRLTLHVANYDHRAGGFVRPMMAGTEAALERQRERQVVYGAGLLTVYLLTGLVSLIMFAVRPRERVPLVFGLFCVAMAIYTDMIGERLFLRGLPDEIDWIAYMRVEYVSWIAAMALFLVTLRGLFPQEIHRIFMRVALAVLALAALSVFVLPPGIYSYVATPGQAIAVGVAIYIADALLRAGRRAPADARVLLVGLFAVLVTMGVDLLLIDAPRPDKKFAPIGFALFMLSPAVVIARRLASALNAEERNRTLEENARLREDVERMSRHDLKTPLNSILGASRLLRDEGRLTREQGELVDVVQQAGTRMLEMVNLSLSLFRMETGSYEFRPQSVDLREVLTRVLVDLHAYAEAARVTLHLQGSPRAPTWVRGEEPLAYSILANLVKNAVEATPPGGTVTLALQPGDPVVVTVHNPGEVPPAIAQRFFEKYVTNKSGGTGLGTYSARLMARAQEGDVQVRTGAAEGTTLSVSLPAARSESADAQPALAHEDSLLEAVARLPARDVLVVDDDEFTRLVTRRLLPSPPFRVQTASNGLQAMELMGRHWPDLVLMDMEMPQKSGLETVRWIREQEAALGRPRCRIVMLSANDGETVPGRALLAGADRFLAKPATRERLLATLLELERALAEDSALAAARTNGPAASGEPPEGGEEILVVEPEWAEAFPAFLSGFRDSVEGMARALAEGDRVDLQFLAHRLAGGLSAMGLHWASRESRQLERDALEGAAEQLDTRIRGLREHLRKVRIETA</sequence>
<evidence type="ECO:0000313" key="22">
    <source>
        <dbReference type="Proteomes" id="UP000630528"/>
    </source>
</evidence>
<dbReference type="PANTHER" id="PTHR43047">
    <property type="entry name" value="TWO-COMPONENT HISTIDINE PROTEIN KINASE"/>
    <property type="match status" value="1"/>
</dbReference>
<dbReference type="InterPro" id="IPR003661">
    <property type="entry name" value="HisK_dim/P_dom"/>
</dbReference>
<dbReference type="Pfam" id="PF00512">
    <property type="entry name" value="HisKA"/>
    <property type="match status" value="1"/>
</dbReference>
<evidence type="ECO:0000256" key="3">
    <source>
        <dbReference type="ARBA" id="ARBA00012438"/>
    </source>
</evidence>
<keyword evidence="15" id="KW-0175">Coiled coil</keyword>
<dbReference type="SUPFAM" id="SSF52172">
    <property type="entry name" value="CheY-like"/>
    <property type="match status" value="1"/>
</dbReference>
<feature type="signal peptide" evidence="17">
    <location>
        <begin position="1"/>
        <end position="23"/>
    </location>
</feature>
<dbReference type="Pfam" id="PF02518">
    <property type="entry name" value="HATPase_c"/>
    <property type="match status" value="1"/>
</dbReference>
<keyword evidence="4" id="KW-1003">Cell membrane</keyword>
<name>A0A934TXY8_9BURK</name>
<evidence type="ECO:0000256" key="8">
    <source>
        <dbReference type="ARBA" id="ARBA00022777"/>
    </source>
</evidence>
<feature type="domain" description="Response regulatory" evidence="19">
    <location>
        <begin position="660"/>
        <end position="779"/>
    </location>
</feature>
<evidence type="ECO:0000256" key="2">
    <source>
        <dbReference type="ARBA" id="ARBA00004429"/>
    </source>
</evidence>